<dbReference type="InterPro" id="IPR004869">
    <property type="entry name" value="MMPL_dom"/>
</dbReference>
<keyword evidence="2" id="KW-1003">Cell membrane</keyword>
<gene>
    <name evidence="8" type="ORF">ENN98_03355</name>
</gene>
<protein>
    <submittedName>
        <fullName evidence="8">RND transporter</fullName>
    </submittedName>
</protein>
<sequence length="875" mass="97740">MIGHKWTLPALKYPRLIIAVMTTLTLALGLMIPRITVDTNPENMLAADEPVRLFHNEVKREFSLHDVVVLGVVNERHPDGVFNPESLTRILALSRFAQELSDPDNPERRVVRRYVIAPDTVDSIEQDGPGQIRFEWLMPTAPTSREEALAVRDRALGNPLLRGTMVSEDGQALAIYLPISSKEYAYQVRRALLDKIAEFGPVDDQYHITGLPVAEDTFGVEMFTQMAVSAPLAMVAIFLLMLYFFRKVKMIIAPMIVALLTVIATMGMLIGTGYTVHIMSSMIPIFLMPITVVASIHILSAFFDKYQESRDRVRTLKEVMDNLFTPILYTSITSAAGFASLALTPIPPVRIFGLFVAFGIMLAWVLTVLFIPAYIMLLKESTLADFGVKGPDRQRQEKVSALDRHLNWLGGFTFKYFRLILILTVVTLGVAALGISRITVNDNPVKWFTEKHPIREADRVLNHHFAGTYEAFLVLESTDQQLSPAAAAQLLGQTLREAGIGPEEKVWAEQAAAEAVAVAAAGDDLEGFFQELETRWEDQLFAAADDVAYDFWATAMNHLVALQGRGEVFKQPEMLQWLIELEEHLIRGGTVGKSNSVTSLVRKVYQELLGGAPGDYRLPESAAGVAQTMMAFQNSHKPDDLWHLVTPDFRKANLWLQLREGDNQVMEQTLADLERFLAVNPPPTALEHHWAGQTYINVVWQQKMVYGMLWAFLGSFVVVYLLMTLLFRSPLWGLLAMIPMTVTIAFIYGLIGFVGKDYDMPVAVLSSLTLGLAVDFAIHFLQRSRMAYDRLGSWLLAKEEIFAEPSRAITRNVIVVSVGFVPLLAAPLVPYKTVGFFIAAILAVSGLATMFMLPATLRLLERRLFKPVRVRGQES</sequence>
<feature type="transmembrane region" description="Helical" evidence="6">
    <location>
        <begin position="734"/>
        <end position="754"/>
    </location>
</feature>
<feature type="transmembrane region" description="Helical" evidence="6">
    <location>
        <begin position="835"/>
        <end position="860"/>
    </location>
</feature>
<evidence type="ECO:0000259" key="7">
    <source>
        <dbReference type="PROSITE" id="PS50156"/>
    </source>
</evidence>
<dbReference type="PANTHER" id="PTHR33406:SF12">
    <property type="entry name" value="BLR2997 PROTEIN"/>
    <property type="match status" value="1"/>
</dbReference>
<feature type="transmembrane region" description="Helical" evidence="6">
    <location>
        <begin position="704"/>
        <end position="727"/>
    </location>
</feature>
<dbReference type="Gene3D" id="1.20.1640.10">
    <property type="entry name" value="Multidrug efflux transporter AcrB transmembrane domain"/>
    <property type="match status" value="2"/>
</dbReference>
<comment type="subcellular location">
    <subcellularLocation>
        <location evidence="1">Cell membrane</location>
        <topology evidence="1">Multi-pass membrane protein</topology>
    </subcellularLocation>
</comment>
<feature type="transmembrane region" description="Helical" evidence="6">
    <location>
        <begin position="12"/>
        <end position="32"/>
    </location>
</feature>
<organism evidence="8">
    <name type="scientific">Desulfurivibrio alkaliphilus</name>
    <dbReference type="NCBI Taxonomy" id="427923"/>
    <lineage>
        <taxon>Bacteria</taxon>
        <taxon>Pseudomonadati</taxon>
        <taxon>Thermodesulfobacteriota</taxon>
        <taxon>Desulfobulbia</taxon>
        <taxon>Desulfobulbales</taxon>
        <taxon>Desulfobulbaceae</taxon>
        <taxon>Desulfurivibrio</taxon>
    </lineage>
</organism>
<evidence type="ECO:0000256" key="4">
    <source>
        <dbReference type="ARBA" id="ARBA00022989"/>
    </source>
</evidence>
<evidence type="ECO:0000313" key="8">
    <source>
        <dbReference type="EMBL" id="HET97728.1"/>
    </source>
</evidence>
<proteinExistence type="predicted"/>
<feature type="transmembrane region" description="Helical" evidence="6">
    <location>
        <begin position="808"/>
        <end position="829"/>
    </location>
</feature>
<accession>A0A7C2TGY8</accession>
<evidence type="ECO:0000256" key="1">
    <source>
        <dbReference type="ARBA" id="ARBA00004651"/>
    </source>
</evidence>
<feature type="transmembrane region" description="Helical" evidence="6">
    <location>
        <begin position="760"/>
        <end position="781"/>
    </location>
</feature>
<keyword evidence="4 6" id="KW-1133">Transmembrane helix</keyword>
<name>A0A7C2TGY8_9BACT</name>
<dbReference type="InterPro" id="IPR050545">
    <property type="entry name" value="Mycobact_MmpL"/>
</dbReference>
<feature type="transmembrane region" description="Helical" evidence="6">
    <location>
        <begin position="226"/>
        <end position="245"/>
    </location>
</feature>
<reference evidence="8" key="1">
    <citation type="journal article" date="2020" name="mSystems">
        <title>Genome- and Community-Level Interaction Insights into Carbon Utilization and Element Cycling Functions of Hydrothermarchaeota in Hydrothermal Sediment.</title>
        <authorList>
            <person name="Zhou Z."/>
            <person name="Liu Y."/>
            <person name="Xu W."/>
            <person name="Pan J."/>
            <person name="Luo Z.H."/>
            <person name="Li M."/>
        </authorList>
    </citation>
    <scope>NUCLEOTIDE SEQUENCE [LARGE SCALE GENOMIC DNA]</scope>
    <source>
        <strain evidence="8">SpSt-1224</strain>
    </source>
</reference>
<feature type="transmembrane region" description="Helical" evidence="6">
    <location>
        <begin position="323"/>
        <end position="343"/>
    </location>
</feature>
<dbReference type="AlphaFoldDB" id="A0A7C2TGY8"/>
<keyword evidence="5 6" id="KW-0472">Membrane</keyword>
<feature type="transmembrane region" description="Helical" evidence="6">
    <location>
        <begin position="282"/>
        <end position="303"/>
    </location>
</feature>
<dbReference type="GO" id="GO:0005886">
    <property type="term" value="C:plasma membrane"/>
    <property type="evidence" value="ECO:0007669"/>
    <property type="project" value="UniProtKB-SubCell"/>
</dbReference>
<feature type="transmembrane region" description="Helical" evidence="6">
    <location>
        <begin position="416"/>
        <end position="435"/>
    </location>
</feature>
<comment type="caution">
    <text evidence="8">The sequence shown here is derived from an EMBL/GenBank/DDBJ whole genome shotgun (WGS) entry which is preliminary data.</text>
</comment>
<feature type="transmembrane region" description="Helical" evidence="6">
    <location>
        <begin position="349"/>
        <end position="371"/>
    </location>
</feature>
<feature type="domain" description="SSD" evidence="7">
    <location>
        <begin position="252"/>
        <end position="377"/>
    </location>
</feature>
<evidence type="ECO:0000256" key="3">
    <source>
        <dbReference type="ARBA" id="ARBA00022692"/>
    </source>
</evidence>
<dbReference type="EMBL" id="DSDS01000074">
    <property type="protein sequence ID" value="HET97728.1"/>
    <property type="molecule type" value="Genomic_DNA"/>
</dbReference>
<dbReference type="Pfam" id="PF03176">
    <property type="entry name" value="MMPL"/>
    <property type="match status" value="2"/>
</dbReference>
<evidence type="ECO:0000256" key="5">
    <source>
        <dbReference type="ARBA" id="ARBA00023136"/>
    </source>
</evidence>
<evidence type="ECO:0000256" key="6">
    <source>
        <dbReference type="SAM" id="Phobius"/>
    </source>
</evidence>
<dbReference type="PROSITE" id="PS50156">
    <property type="entry name" value="SSD"/>
    <property type="match status" value="1"/>
</dbReference>
<evidence type="ECO:0000256" key="2">
    <source>
        <dbReference type="ARBA" id="ARBA00022475"/>
    </source>
</evidence>
<keyword evidence="3 6" id="KW-0812">Transmembrane</keyword>
<dbReference type="PANTHER" id="PTHR33406">
    <property type="entry name" value="MEMBRANE PROTEIN MJ1562-RELATED"/>
    <property type="match status" value="1"/>
</dbReference>
<feature type="transmembrane region" description="Helical" evidence="6">
    <location>
        <begin position="252"/>
        <end position="276"/>
    </location>
</feature>
<dbReference type="InterPro" id="IPR000731">
    <property type="entry name" value="SSD"/>
</dbReference>
<dbReference type="Proteomes" id="UP000885986">
    <property type="component" value="Unassembled WGS sequence"/>
</dbReference>
<dbReference type="SUPFAM" id="SSF82866">
    <property type="entry name" value="Multidrug efflux transporter AcrB transmembrane domain"/>
    <property type="match status" value="2"/>
</dbReference>